<proteinExistence type="predicted"/>
<evidence type="ECO:0000313" key="2">
    <source>
        <dbReference type="EMBL" id="KAF5867620.1"/>
    </source>
</evidence>
<sequence>MRKSHPIDSSSIHPKSHQSQAHHGAHPNLPHPRLDPHILSRHLKPLSPSLSLCLPHPTPPQTYAAYAARYTHVYPSQSKIYSGILPPTSRHPVTPIRATFSSILLAQRSALKRIETLKATNSDPDTYYLPINAEPKFRAELNDGAGFYLDIYSSSEEVISLLHKWPFDDATKGMIPSKRLPYVDLILQFDQLNEKLHKLGQASLGYHVKYHCIPRSENRAVEVDVMAELDRYAAKLERIMKEVVEDDETEEELEELPILKTTPISKSGGKSTPTPVSKSGGKSILTPVSTPVQKPKLKLKLTSRDSRLRQNSAPKAPE</sequence>
<keyword evidence="3" id="KW-1185">Reference proteome</keyword>
<feature type="compositionally biased region" description="Acidic residues" evidence="1">
    <location>
        <begin position="246"/>
        <end position="255"/>
    </location>
</feature>
<organism evidence="2 3">
    <name type="scientific">Botrytis fragariae</name>
    <dbReference type="NCBI Taxonomy" id="1964551"/>
    <lineage>
        <taxon>Eukaryota</taxon>
        <taxon>Fungi</taxon>
        <taxon>Dikarya</taxon>
        <taxon>Ascomycota</taxon>
        <taxon>Pezizomycotina</taxon>
        <taxon>Leotiomycetes</taxon>
        <taxon>Helotiales</taxon>
        <taxon>Sclerotiniaceae</taxon>
        <taxon>Botrytis</taxon>
    </lineage>
</organism>
<feature type="compositionally biased region" description="Polar residues" evidence="1">
    <location>
        <begin position="7"/>
        <end position="21"/>
    </location>
</feature>
<dbReference type="EMBL" id="JABFCT010000028">
    <property type="protein sequence ID" value="KAF5867620.1"/>
    <property type="molecule type" value="Genomic_DNA"/>
</dbReference>
<name>A0A8H6AHZ6_9HELO</name>
<gene>
    <name evidence="2" type="ORF">Bfra_010595</name>
</gene>
<reference evidence="2 3" key="1">
    <citation type="journal article" date="2020" name="Phytopathology">
        <title>A high-quality genome resource of Botrytis fragariae, a new and rapidly spreading fungal pathogen causing strawberry gray mold in the U.S.A.</title>
        <authorList>
            <person name="Wu Y."/>
            <person name="Saski C.A."/>
            <person name="Schnabel G."/>
            <person name="Xiao S."/>
            <person name="Hu M."/>
        </authorList>
    </citation>
    <scope>NUCLEOTIDE SEQUENCE [LARGE SCALE GENOMIC DNA]</scope>
    <source>
        <strain evidence="2 3">BVB16</strain>
    </source>
</reference>
<evidence type="ECO:0000313" key="3">
    <source>
        <dbReference type="Proteomes" id="UP000531561"/>
    </source>
</evidence>
<feature type="region of interest" description="Disordered" evidence="1">
    <location>
        <begin position="1"/>
        <end position="39"/>
    </location>
</feature>
<evidence type="ECO:0000256" key="1">
    <source>
        <dbReference type="SAM" id="MobiDB-lite"/>
    </source>
</evidence>
<dbReference type="GeneID" id="59264618"/>
<feature type="compositionally biased region" description="Polar residues" evidence="1">
    <location>
        <begin position="309"/>
        <end position="318"/>
    </location>
</feature>
<dbReference type="RefSeq" id="XP_037186569.1">
    <property type="nucleotide sequence ID" value="XM_037340926.1"/>
</dbReference>
<dbReference type="OrthoDB" id="3557034at2759"/>
<dbReference type="Proteomes" id="UP000531561">
    <property type="component" value="Unassembled WGS sequence"/>
</dbReference>
<feature type="region of interest" description="Disordered" evidence="1">
    <location>
        <begin position="246"/>
        <end position="318"/>
    </location>
</feature>
<dbReference type="AlphaFoldDB" id="A0A8H6AHZ6"/>
<feature type="compositionally biased region" description="Polar residues" evidence="1">
    <location>
        <begin position="262"/>
        <end position="277"/>
    </location>
</feature>
<comment type="caution">
    <text evidence="2">The sequence shown here is derived from an EMBL/GenBank/DDBJ whole genome shotgun (WGS) entry which is preliminary data.</text>
</comment>
<accession>A0A8H6AHZ6</accession>
<protein>
    <submittedName>
        <fullName evidence="2">Uncharacterized protein</fullName>
    </submittedName>
</protein>